<proteinExistence type="predicted"/>
<dbReference type="SUPFAM" id="SSF50022">
    <property type="entry name" value="ISP domain"/>
    <property type="match status" value="1"/>
</dbReference>
<dbReference type="PANTHER" id="PTHR21266:SF19">
    <property type="entry name" value="CHLOROPHYLLIDE A OXYGENASE, CHLOROPLASTIC"/>
    <property type="match status" value="1"/>
</dbReference>
<dbReference type="Pfam" id="PF00355">
    <property type="entry name" value="Rieske"/>
    <property type="match status" value="1"/>
</dbReference>
<keyword evidence="8" id="KW-0503">Monooxygenase</keyword>
<evidence type="ECO:0000256" key="1">
    <source>
        <dbReference type="ARBA" id="ARBA00022714"/>
    </source>
</evidence>
<dbReference type="EC" id="1.14.13.82" evidence="8"/>
<dbReference type="Pfam" id="PF19112">
    <property type="entry name" value="VanA_C"/>
    <property type="match status" value="1"/>
</dbReference>
<dbReference type="Proteomes" id="UP000001989">
    <property type="component" value="Chromosome"/>
</dbReference>
<keyword evidence="3 8" id="KW-0560">Oxidoreductase</keyword>
<dbReference type="GO" id="GO:0005737">
    <property type="term" value="C:cytoplasm"/>
    <property type="evidence" value="ECO:0007669"/>
    <property type="project" value="TreeGrafter"/>
</dbReference>
<dbReference type="Gene3D" id="3.90.380.10">
    <property type="entry name" value="Naphthalene 1,2-dioxygenase Alpha Subunit, Chain A, domain 1"/>
    <property type="match status" value="1"/>
</dbReference>
<evidence type="ECO:0000259" key="7">
    <source>
        <dbReference type="PROSITE" id="PS51296"/>
    </source>
</evidence>
<dbReference type="InterPro" id="IPR017941">
    <property type="entry name" value="Rieske_2Fe-2S"/>
</dbReference>
<dbReference type="InterPro" id="IPR050584">
    <property type="entry name" value="Cholesterol_7-desaturase"/>
</dbReference>
<accession>A0A9J9HAR5</accession>
<keyword evidence="9" id="KW-1185">Reference proteome</keyword>
<keyword evidence="5" id="KW-0411">Iron-sulfur</keyword>
<keyword evidence="2" id="KW-0479">Metal-binding</keyword>
<dbReference type="GO" id="GO:0018489">
    <property type="term" value="F:vanillate monooxygenase activity"/>
    <property type="evidence" value="ECO:0007669"/>
    <property type="project" value="UniProtKB-EC"/>
</dbReference>
<dbReference type="EMBL" id="CP000699">
    <property type="protein sequence ID" value="ABQ67904.1"/>
    <property type="molecule type" value="Genomic_DNA"/>
</dbReference>
<evidence type="ECO:0000313" key="8">
    <source>
        <dbReference type="EMBL" id="ABQ67904.1"/>
    </source>
</evidence>
<feature type="domain" description="Rieske" evidence="7">
    <location>
        <begin position="88"/>
        <end position="191"/>
    </location>
</feature>
<keyword evidence="1" id="KW-0001">2Fe-2S</keyword>
<protein>
    <submittedName>
        <fullName evidence="8">Vanillate monooxygenase</fullName>
        <ecNumber evidence="8">1.14.13.82</ecNumber>
    </submittedName>
</protein>
<reference evidence="8 9" key="1">
    <citation type="journal article" date="2010" name="J. Bacteriol.">
        <title>Genome sequence of the dioxin-mineralizing bacterium Sphingomonas wittichii RW1.</title>
        <authorList>
            <person name="Miller T.R."/>
            <person name="Delcher A.L."/>
            <person name="Salzberg S.L."/>
            <person name="Saunders E."/>
            <person name="Detter J.C."/>
            <person name="Halden R.U."/>
        </authorList>
    </citation>
    <scope>NUCLEOTIDE SEQUENCE [LARGE SCALE GENOMIC DNA]</scope>
    <source>
        <strain evidence="9">DSM 6014 / CCUG 31198 / JCM 15750 / NBRC 105917 / EY 4224 / RW1</strain>
    </source>
</reference>
<dbReference type="InterPro" id="IPR044043">
    <property type="entry name" value="VanA_C_cat"/>
</dbReference>
<dbReference type="SUPFAM" id="SSF55961">
    <property type="entry name" value="Bet v1-like"/>
    <property type="match status" value="1"/>
</dbReference>
<dbReference type="PROSITE" id="PS51296">
    <property type="entry name" value="RIESKE"/>
    <property type="match status" value="1"/>
</dbReference>
<evidence type="ECO:0000313" key="9">
    <source>
        <dbReference type="Proteomes" id="UP000001989"/>
    </source>
</evidence>
<gene>
    <name evidence="8" type="ordered locus">Swit_1541</name>
</gene>
<dbReference type="AlphaFoldDB" id="A0A9J9HAR5"/>
<feature type="region of interest" description="Disordered" evidence="6">
    <location>
        <begin position="1"/>
        <end position="28"/>
    </location>
</feature>
<dbReference type="PANTHER" id="PTHR21266">
    <property type="entry name" value="IRON-SULFUR DOMAIN CONTAINING PROTEIN"/>
    <property type="match status" value="1"/>
</dbReference>
<dbReference type="GO" id="GO:0046872">
    <property type="term" value="F:metal ion binding"/>
    <property type="evidence" value="ECO:0007669"/>
    <property type="project" value="UniProtKB-KW"/>
</dbReference>
<evidence type="ECO:0000256" key="2">
    <source>
        <dbReference type="ARBA" id="ARBA00022723"/>
    </source>
</evidence>
<feature type="region of interest" description="Disordered" evidence="6">
    <location>
        <begin position="43"/>
        <end position="75"/>
    </location>
</feature>
<evidence type="ECO:0000256" key="4">
    <source>
        <dbReference type="ARBA" id="ARBA00023004"/>
    </source>
</evidence>
<dbReference type="KEGG" id="swi:Swit_1541"/>
<organism evidence="8 9">
    <name type="scientific">Rhizorhabdus wittichii (strain DSM 6014 / CCUG 31198 / JCM 15750 / NBRC 105917 / EY 4224 / RW1)</name>
    <name type="common">Sphingomonas wittichii</name>
    <dbReference type="NCBI Taxonomy" id="392499"/>
    <lineage>
        <taxon>Bacteria</taxon>
        <taxon>Pseudomonadati</taxon>
        <taxon>Pseudomonadota</taxon>
        <taxon>Alphaproteobacteria</taxon>
        <taxon>Sphingomonadales</taxon>
        <taxon>Sphingomonadaceae</taxon>
        <taxon>Rhizorhabdus</taxon>
    </lineage>
</organism>
<keyword evidence="4" id="KW-0408">Iron</keyword>
<evidence type="ECO:0000256" key="3">
    <source>
        <dbReference type="ARBA" id="ARBA00023002"/>
    </source>
</evidence>
<evidence type="ECO:0000256" key="5">
    <source>
        <dbReference type="ARBA" id="ARBA00023014"/>
    </source>
</evidence>
<sequence>MESRCAAERATGTAFACEKSDDRGENPDGTAVEVLSALPIHSGQLGRQRADREATAGAGCHLPAPRRRPPLQSGRASMTNDLYLRNAWYVAALAGEVEADLLRRLILGEPVLLFRDEQSGAPSALHDLCPHRFAPLSRGKRVDGGIQCGYHGLVFAPSGKCVLNPHGNGRILPTAAVRAFPVIERHGMIWIWMGEHDLADPSRIPDFSYLDAADQRTRGAGYLPTRANYQLLTDNILDASHADYLHALLDSDGGTRHEAPRVQELGDGSVEVSWTWGPASPMKFLSHMYAPGAEVHTRLAVRWHAPSAMHLRISSAAEGEELDQGLQAEAMHIMTPETARQTHYFYGGVRSFDVANDAYTAAFLEGARRAFADEDKPMIEAVQANMGDETDIFAMRPLGLIGDAGGVRVRERLRRLIAAERHP</sequence>
<dbReference type="Gene3D" id="2.102.10.10">
    <property type="entry name" value="Rieske [2Fe-2S] iron-sulphur domain"/>
    <property type="match status" value="1"/>
</dbReference>
<name>A0A9J9HAR5_RHIWR</name>
<dbReference type="GO" id="GO:0051537">
    <property type="term" value="F:2 iron, 2 sulfur cluster binding"/>
    <property type="evidence" value="ECO:0007669"/>
    <property type="project" value="UniProtKB-KW"/>
</dbReference>
<evidence type="ECO:0000256" key="6">
    <source>
        <dbReference type="SAM" id="MobiDB-lite"/>
    </source>
</evidence>
<dbReference type="InterPro" id="IPR036922">
    <property type="entry name" value="Rieske_2Fe-2S_sf"/>
</dbReference>